<evidence type="ECO:0000256" key="1">
    <source>
        <dbReference type="ARBA" id="ARBA00004651"/>
    </source>
</evidence>
<dbReference type="RefSeq" id="WP_248826456.1">
    <property type="nucleotide sequence ID" value="NZ_JALKFT010000031.1"/>
</dbReference>
<comment type="similarity">
    <text evidence="7">Belongs to the binding-protein-dependent transport system permease family.</text>
</comment>
<gene>
    <name evidence="9" type="ORF">MXD59_21600</name>
</gene>
<dbReference type="Pfam" id="PF00528">
    <property type="entry name" value="BPD_transp_1"/>
    <property type="match status" value="1"/>
</dbReference>
<evidence type="ECO:0000313" key="9">
    <source>
        <dbReference type="EMBL" id="MCK9878334.1"/>
    </source>
</evidence>
<comment type="caution">
    <text evidence="9">The sequence shown here is derived from an EMBL/GenBank/DDBJ whole genome shotgun (WGS) entry which is preliminary data.</text>
</comment>
<dbReference type="PROSITE" id="PS50928">
    <property type="entry name" value="ABC_TM1"/>
    <property type="match status" value="1"/>
</dbReference>
<evidence type="ECO:0000256" key="2">
    <source>
        <dbReference type="ARBA" id="ARBA00022448"/>
    </source>
</evidence>
<proteinExistence type="inferred from homology"/>
<sequence length="316" mass="34215">MPRYLAGRLAQALAVLWAAYTVVFVILHVLPSDPITLQLSAGGADISQLTPEQLHILKDRYDLNDPILAQYLHGLWNALHLDFGMSLTQNVTVASLITDKIASTLELTLVSVPLMVIGGVGLAYLTSYVQWRPARTLLARLPAVGVSLPQFFIGLLLIQAFSFSLHWFPATGEDSWRSLVLPAVTLSLLGASMLAQLLIRSFSDTWREPYITTARAKGLSRARVQLRHVLRNAALPALTLLGILLGYTVTNAVVIESIFSRDGLGQLAERAVLGQDVPLVQAIVLIAAAGFVLVNLLVDLLYTLLDPRVAAAARAG</sequence>
<feature type="transmembrane region" description="Helical" evidence="7">
    <location>
        <begin position="12"/>
        <end position="30"/>
    </location>
</feature>
<feature type="transmembrane region" description="Helical" evidence="7">
    <location>
        <begin position="233"/>
        <end position="259"/>
    </location>
</feature>
<keyword evidence="4 7" id="KW-0812">Transmembrane</keyword>
<reference evidence="9 10" key="1">
    <citation type="submission" date="2022-04" db="EMBL/GenBank/DDBJ databases">
        <title>Genome diversity in the genus Frankia.</title>
        <authorList>
            <person name="Carlos-Shanley C."/>
            <person name="Hahn D."/>
        </authorList>
    </citation>
    <scope>NUCLEOTIDE SEQUENCE [LARGE SCALE GENOMIC DNA]</scope>
    <source>
        <strain evidence="9 10">Ag45/Mut15</strain>
    </source>
</reference>
<evidence type="ECO:0000256" key="5">
    <source>
        <dbReference type="ARBA" id="ARBA00022989"/>
    </source>
</evidence>
<comment type="subcellular location">
    <subcellularLocation>
        <location evidence="1 7">Cell membrane</location>
        <topology evidence="1 7">Multi-pass membrane protein</topology>
    </subcellularLocation>
</comment>
<name>A0ABT0K490_9ACTN</name>
<dbReference type="InterPro" id="IPR000515">
    <property type="entry name" value="MetI-like"/>
</dbReference>
<dbReference type="EMBL" id="JALKFT010000031">
    <property type="protein sequence ID" value="MCK9878334.1"/>
    <property type="molecule type" value="Genomic_DNA"/>
</dbReference>
<feature type="transmembrane region" description="Helical" evidence="7">
    <location>
        <begin position="137"/>
        <end position="159"/>
    </location>
</feature>
<evidence type="ECO:0000313" key="10">
    <source>
        <dbReference type="Proteomes" id="UP001201873"/>
    </source>
</evidence>
<dbReference type="SUPFAM" id="SSF161098">
    <property type="entry name" value="MetI-like"/>
    <property type="match status" value="1"/>
</dbReference>
<evidence type="ECO:0000256" key="7">
    <source>
        <dbReference type="RuleBase" id="RU363032"/>
    </source>
</evidence>
<feature type="transmembrane region" description="Helical" evidence="7">
    <location>
        <begin position="279"/>
        <end position="298"/>
    </location>
</feature>
<organism evidence="9 10">
    <name type="scientific">Frankia umida</name>
    <dbReference type="NCBI Taxonomy" id="573489"/>
    <lineage>
        <taxon>Bacteria</taxon>
        <taxon>Bacillati</taxon>
        <taxon>Actinomycetota</taxon>
        <taxon>Actinomycetes</taxon>
        <taxon>Frankiales</taxon>
        <taxon>Frankiaceae</taxon>
        <taxon>Frankia</taxon>
    </lineage>
</organism>
<feature type="transmembrane region" description="Helical" evidence="7">
    <location>
        <begin position="107"/>
        <end position="125"/>
    </location>
</feature>
<evidence type="ECO:0000256" key="3">
    <source>
        <dbReference type="ARBA" id="ARBA00022475"/>
    </source>
</evidence>
<feature type="domain" description="ABC transmembrane type-1" evidence="8">
    <location>
        <begin position="101"/>
        <end position="302"/>
    </location>
</feature>
<keyword evidence="3" id="KW-1003">Cell membrane</keyword>
<evidence type="ECO:0000259" key="8">
    <source>
        <dbReference type="PROSITE" id="PS50928"/>
    </source>
</evidence>
<accession>A0ABT0K490</accession>
<dbReference type="Gene3D" id="1.10.3720.10">
    <property type="entry name" value="MetI-like"/>
    <property type="match status" value="1"/>
</dbReference>
<feature type="transmembrane region" description="Helical" evidence="7">
    <location>
        <begin position="179"/>
        <end position="199"/>
    </location>
</feature>
<evidence type="ECO:0000256" key="6">
    <source>
        <dbReference type="ARBA" id="ARBA00023136"/>
    </source>
</evidence>
<dbReference type="Proteomes" id="UP001201873">
    <property type="component" value="Unassembled WGS sequence"/>
</dbReference>
<evidence type="ECO:0000256" key="4">
    <source>
        <dbReference type="ARBA" id="ARBA00022692"/>
    </source>
</evidence>
<dbReference type="PANTHER" id="PTHR43163:SF6">
    <property type="entry name" value="DIPEPTIDE TRANSPORT SYSTEM PERMEASE PROTEIN DPPB-RELATED"/>
    <property type="match status" value="1"/>
</dbReference>
<keyword evidence="5 7" id="KW-1133">Transmembrane helix</keyword>
<protein>
    <submittedName>
        <fullName evidence="9">ABC transporter permease</fullName>
    </submittedName>
</protein>
<keyword evidence="10" id="KW-1185">Reference proteome</keyword>
<keyword evidence="6 7" id="KW-0472">Membrane</keyword>
<dbReference type="PANTHER" id="PTHR43163">
    <property type="entry name" value="DIPEPTIDE TRANSPORT SYSTEM PERMEASE PROTEIN DPPB-RELATED"/>
    <property type="match status" value="1"/>
</dbReference>
<dbReference type="InterPro" id="IPR035906">
    <property type="entry name" value="MetI-like_sf"/>
</dbReference>
<keyword evidence="2 7" id="KW-0813">Transport</keyword>
<dbReference type="CDD" id="cd06261">
    <property type="entry name" value="TM_PBP2"/>
    <property type="match status" value="1"/>
</dbReference>